<proteinExistence type="predicted"/>
<evidence type="ECO:0000313" key="4">
    <source>
        <dbReference type="Proteomes" id="UP001317259"/>
    </source>
</evidence>
<accession>A0ABT0FWW4</accession>
<dbReference type="RefSeq" id="WP_242379514.1">
    <property type="nucleotide sequence ID" value="NZ_JAKRKC020000001.1"/>
</dbReference>
<name>A0ABT0FWW4_9ACTN</name>
<evidence type="ECO:0000256" key="1">
    <source>
        <dbReference type="SAM" id="MobiDB-lite"/>
    </source>
</evidence>
<sequence length="126" mass="14104">MAGAVAGSTSPGCCASRPPGGKHSFPPGGRQPHLLCRLHVYRGRRGEPKAFGWRDYRDLITAAHQQLGIPLVWCWDNLNVHLAAELADFATDNKDWLRIYRMPAYAPELNPAEGVWSLLKRPMPFR</sequence>
<keyword evidence="4" id="KW-1185">Reference proteome</keyword>
<reference evidence="3 4" key="1">
    <citation type="submission" date="2022-04" db="EMBL/GenBank/DDBJ databases">
        <title>Genome draft of Actinomadura sp. ATCC 31491.</title>
        <authorList>
            <person name="Shi X."/>
            <person name="Du Y."/>
        </authorList>
    </citation>
    <scope>NUCLEOTIDE SEQUENCE [LARGE SCALE GENOMIC DNA]</scope>
    <source>
        <strain evidence="3 4">ATCC 31491</strain>
    </source>
</reference>
<protein>
    <submittedName>
        <fullName evidence="3">Transposase</fullName>
    </submittedName>
</protein>
<dbReference type="EMBL" id="JAKRKC020000001">
    <property type="protein sequence ID" value="MCK2216373.1"/>
    <property type="molecule type" value="Genomic_DNA"/>
</dbReference>
<feature type="region of interest" description="Disordered" evidence="1">
    <location>
        <begin position="1"/>
        <end position="31"/>
    </location>
</feature>
<dbReference type="InterPro" id="IPR036397">
    <property type="entry name" value="RNaseH_sf"/>
</dbReference>
<evidence type="ECO:0000313" key="3">
    <source>
        <dbReference type="EMBL" id="MCK2216373.1"/>
    </source>
</evidence>
<evidence type="ECO:0000259" key="2">
    <source>
        <dbReference type="Pfam" id="PF13358"/>
    </source>
</evidence>
<feature type="domain" description="Tc1-like transposase DDE" evidence="2">
    <location>
        <begin position="70"/>
        <end position="121"/>
    </location>
</feature>
<dbReference type="Gene3D" id="3.30.420.10">
    <property type="entry name" value="Ribonuclease H-like superfamily/Ribonuclease H"/>
    <property type="match status" value="1"/>
</dbReference>
<dbReference type="Pfam" id="PF13358">
    <property type="entry name" value="DDE_3"/>
    <property type="match status" value="1"/>
</dbReference>
<comment type="caution">
    <text evidence="3">The sequence shown here is derived from an EMBL/GenBank/DDBJ whole genome shotgun (WGS) entry which is preliminary data.</text>
</comment>
<dbReference type="Proteomes" id="UP001317259">
    <property type="component" value="Unassembled WGS sequence"/>
</dbReference>
<gene>
    <name evidence="3" type="ORF">MF672_021590</name>
</gene>
<organism evidence="3 4">
    <name type="scientific">Actinomadura luzonensis</name>
    <dbReference type="NCBI Taxonomy" id="2805427"/>
    <lineage>
        <taxon>Bacteria</taxon>
        <taxon>Bacillati</taxon>
        <taxon>Actinomycetota</taxon>
        <taxon>Actinomycetes</taxon>
        <taxon>Streptosporangiales</taxon>
        <taxon>Thermomonosporaceae</taxon>
        <taxon>Actinomadura</taxon>
    </lineage>
</organism>
<dbReference type="InterPro" id="IPR038717">
    <property type="entry name" value="Tc1-like_DDE_dom"/>
</dbReference>